<dbReference type="EMBL" id="CP002401">
    <property type="protein sequence ID" value="AEP34857.1"/>
    <property type="molecule type" value="Genomic_DNA"/>
</dbReference>
<protein>
    <submittedName>
        <fullName evidence="7">Tetrapyrrole (Corrin/Porphyrin) methylase family protein</fullName>
    </submittedName>
</protein>
<dbReference type="KEGG" id="cra:CTO_0052"/>
<evidence type="ECO:0000256" key="2">
    <source>
        <dbReference type="ARBA" id="ARBA00022552"/>
    </source>
</evidence>
<evidence type="ECO:0000256" key="4">
    <source>
        <dbReference type="ARBA" id="ARBA00022679"/>
    </source>
</evidence>
<dbReference type="SUPFAM" id="SSF53790">
    <property type="entry name" value="Tetrapyrrole methylase"/>
    <property type="match status" value="1"/>
</dbReference>
<gene>
    <name evidence="7" type="ordered locus">CTO_0052</name>
</gene>
<dbReference type="GO" id="GO:0008168">
    <property type="term" value="F:methyltransferase activity"/>
    <property type="evidence" value="ECO:0007669"/>
    <property type="project" value="UniProtKB-KW"/>
</dbReference>
<keyword evidence="2" id="KW-0698">rRNA processing</keyword>
<evidence type="ECO:0000256" key="5">
    <source>
        <dbReference type="ARBA" id="ARBA00022691"/>
    </source>
</evidence>
<evidence type="ECO:0000259" key="6">
    <source>
        <dbReference type="Pfam" id="PF00590"/>
    </source>
</evidence>
<dbReference type="Gene3D" id="3.40.1010.10">
    <property type="entry name" value="Cobalt-precorrin-4 Transmethylase, Domain 1"/>
    <property type="match status" value="1"/>
</dbReference>
<dbReference type="GO" id="GO:0032259">
    <property type="term" value="P:methylation"/>
    <property type="evidence" value="ECO:0007669"/>
    <property type="project" value="UniProtKB-KW"/>
</dbReference>
<dbReference type="AlphaFoldDB" id="G4NP02"/>
<reference evidence="7 8" key="1">
    <citation type="journal article" date="2011" name="J. Exp. Med.">
        <title>A live-attenuated chlamydial vaccine protects against trachoma in nonhuman primates.</title>
        <authorList>
            <person name="Kari L."/>
            <person name="Whitmire W.M."/>
            <person name="Olivares-Zavaleta N."/>
            <person name="Goheen M.M."/>
            <person name="Taylor L.D."/>
            <person name="Carlson J.H."/>
            <person name="Sturdevant G.L."/>
            <person name="Lu C."/>
            <person name="Bakios L.E."/>
            <person name="Randall L.B."/>
            <person name="Parnell M.J."/>
            <person name="Zhong G."/>
            <person name="Caldwell H.D."/>
        </authorList>
    </citation>
    <scope>NUCLEOTIDE SEQUENCE [LARGE SCALE GENOMIC DNA]</scope>
    <source>
        <strain evidence="7 8">A2497</strain>
    </source>
</reference>
<dbReference type="InterPro" id="IPR014776">
    <property type="entry name" value="4pyrrole_Mease_sub2"/>
</dbReference>
<accession>G4NP02</accession>
<dbReference type="InterPro" id="IPR000878">
    <property type="entry name" value="4pyrrol_Mease"/>
</dbReference>
<dbReference type="GO" id="GO:0006364">
    <property type="term" value="P:rRNA processing"/>
    <property type="evidence" value="ECO:0007669"/>
    <property type="project" value="UniProtKB-KW"/>
</dbReference>
<evidence type="ECO:0000256" key="1">
    <source>
        <dbReference type="ARBA" id="ARBA00022490"/>
    </source>
</evidence>
<dbReference type="Gene3D" id="3.30.950.10">
    <property type="entry name" value="Methyltransferase, Cobalt-precorrin-4 Transmethylase, Domain 2"/>
    <property type="match status" value="1"/>
</dbReference>
<dbReference type="PANTHER" id="PTHR46111:SF2">
    <property type="entry name" value="SAM-DEPENDENT METHYLTRANSFERASE"/>
    <property type="match status" value="1"/>
</dbReference>
<dbReference type="PIRSF" id="PIRSF005917">
    <property type="entry name" value="MTase_YraL"/>
    <property type="match status" value="1"/>
</dbReference>
<name>G4NP02_CHLT4</name>
<dbReference type="PANTHER" id="PTHR46111">
    <property type="entry name" value="RIBOSOMAL RNA SMALL SUBUNIT METHYLTRANSFERASE I"/>
    <property type="match status" value="1"/>
</dbReference>
<organism evidence="7 8">
    <name type="scientific">Chlamydia trachomatis serovar A (strain A2497)</name>
    <dbReference type="NCBI Taxonomy" id="580047"/>
    <lineage>
        <taxon>Bacteria</taxon>
        <taxon>Pseudomonadati</taxon>
        <taxon>Chlamydiota</taxon>
        <taxon>Chlamydiia</taxon>
        <taxon>Chlamydiales</taxon>
        <taxon>Chlamydiaceae</taxon>
        <taxon>Chlamydia/Chlamydophila group</taxon>
        <taxon>Chlamydia</taxon>
    </lineage>
</organism>
<dbReference type="PATRIC" id="fig|580047.4.peg.56"/>
<dbReference type="CDD" id="cd11649">
    <property type="entry name" value="RsmI_like"/>
    <property type="match status" value="1"/>
</dbReference>
<dbReference type="InterPro" id="IPR008189">
    <property type="entry name" value="rRNA_ssu_MeTfrase_I"/>
</dbReference>
<evidence type="ECO:0000313" key="8">
    <source>
        <dbReference type="Proteomes" id="UP000009287"/>
    </source>
</evidence>
<feature type="domain" description="Tetrapyrrole methylase" evidence="6">
    <location>
        <begin position="88"/>
        <end position="194"/>
    </location>
</feature>
<dbReference type="Proteomes" id="UP000009287">
    <property type="component" value="Chromosome"/>
</dbReference>
<sequence length="239" mass="26786">MAMALYLLPNTLGSKRSEDLPSSVGEIVRNKIQGLIVESDRGGRLFLSLWKVEEPHRFPLAVMSKNDTSVKACDFYLEPILKKQESWGLISDAGLPCIADPGARLVRRAWTLGIPVHAVSGPCSITQALMLSGLPGQNFTFHGYLPQNPKERSRYLRSCSGKFHTQICIETPYRNPYTFDALLDQLPDHGELCVAIDLMGDQEYVSTRSIAVWNQSSDIEEVRERLKKVPAIFLFITSF</sequence>
<proteinExistence type="predicted"/>
<keyword evidence="5" id="KW-0949">S-adenosyl-L-methionine</keyword>
<dbReference type="InterPro" id="IPR035996">
    <property type="entry name" value="4pyrrol_Methylase_sf"/>
</dbReference>
<dbReference type="Pfam" id="PF00590">
    <property type="entry name" value="TP_methylase"/>
    <property type="match status" value="1"/>
</dbReference>
<keyword evidence="1" id="KW-0963">Cytoplasm</keyword>
<keyword evidence="3 7" id="KW-0489">Methyltransferase</keyword>
<evidence type="ECO:0000313" key="7">
    <source>
        <dbReference type="EMBL" id="AEP34857.1"/>
    </source>
</evidence>
<evidence type="ECO:0000256" key="3">
    <source>
        <dbReference type="ARBA" id="ARBA00022603"/>
    </source>
</evidence>
<dbReference type="InterPro" id="IPR014777">
    <property type="entry name" value="4pyrrole_Mease_sub1"/>
</dbReference>
<keyword evidence="4" id="KW-0808">Transferase</keyword>